<comment type="pathway">
    <text evidence="2">Sulfur metabolism; hydrogen sulfide biosynthesis; sulfite from sulfate.</text>
</comment>
<protein>
    <submittedName>
        <fullName evidence="4">Phosphoadenosine phosphosulfate reductase</fullName>
    </submittedName>
</protein>
<evidence type="ECO:0000313" key="4">
    <source>
        <dbReference type="EMBL" id="KPV47940.1"/>
    </source>
</evidence>
<feature type="domain" description="Phosphoadenosine phosphosulphate reductase" evidence="3">
    <location>
        <begin position="7"/>
        <end position="115"/>
    </location>
</feature>
<dbReference type="NCBIfam" id="NF002537">
    <property type="entry name" value="PRK02090.1"/>
    <property type="match status" value="1"/>
</dbReference>
<name>A0A0P9EUK9_9CHLR</name>
<comment type="similarity">
    <text evidence="1">Belongs to the PAPS reductase family. CysH subfamily.</text>
</comment>
<comment type="caution">
    <text evidence="4">The sequence shown here is derived from an EMBL/GenBank/DDBJ whole genome shotgun (WGS) entry which is preliminary data.</text>
</comment>
<dbReference type="Gene3D" id="3.40.50.620">
    <property type="entry name" value="HUPs"/>
    <property type="match status" value="1"/>
</dbReference>
<dbReference type="GO" id="GO:0019379">
    <property type="term" value="P:sulfate assimilation, phosphoadenylyl sulfate reduction by phosphoadenylyl-sulfate reductase (thioredoxin)"/>
    <property type="evidence" value="ECO:0007669"/>
    <property type="project" value="TreeGrafter"/>
</dbReference>
<dbReference type="PANTHER" id="PTHR46509:SF1">
    <property type="entry name" value="PHOSPHOADENOSINE PHOSPHOSULFATE REDUCTASE"/>
    <property type="match status" value="1"/>
</dbReference>
<proteinExistence type="inferred from homology"/>
<dbReference type="GO" id="GO:0004604">
    <property type="term" value="F:phosphoadenylyl-sulfate reductase (thioredoxin) activity"/>
    <property type="evidence" value="ECO:0007669"/>
    <property type="project" value="TreeGrafter"/>
</dbReference>
<organism evidence="4 5">
    <name type="scientific">Kouleothrix aurantiaca</name>
    <dbReference type="NCBI Taxonomy" id="186479"/>
    <lineage>
        <taxon>Bacteria</taxon>
        <taxon>Bacillati</taxon>
        <taxon>Chloroflexota</taxon>
        <taxon>Chloroflexia</taxon>
        <taxon>Chloroflexales</taxon>
        <taxon>Roseiflexineae</taxon>
        <taxon>Roseiflexaceae</taxon>
        <taxon>Kouleothrix</taxon>
    </lineage>
</organism>
<dbReference type="Proteomes" id="UP000050509">
    <property type="component" value="Unassembled WGS sequence"/>
</dbReference>
<accession>A0A0P9EUK9</accession>
<sequence length="139" mass="15577">RQPALTLAQQNYAEGPNLHARNPDRCCGMRKVAPLAKALRPYSAWISGIRRDQSSTRAATDFVQWSTRHNLLKISPLAYWTERDVWRYIHANDVPYNRLLDQGYSSLGCAPCTQASTGSSDLRAGRWVGFAKTECGIHA</sequence>
<dbReference type="Pfam" id="PF01507">
    <property type="entry name" value="PAPS_reduct"/>
    <property type="match status" value="1"/>
</dbReference>
<dbReference type="SUPFAM" id="SSF52402">
    <property type="entry name" value="Adenine nucleotide alpha hydrolases-like"/>
    <property type="match status" value="1"/>
</dbReference>
<feature type="non-terminal residue" evidence="4">
    <location>
        <position position="1"/>
    </location>
</feature>
<evidence type="ECO:0000256" key="2">
    <source>
        <dbReference type="ARBA" id="ARBA00024327"/>
    </source>
</evidence>
<reference evidence="4 5" key="1">
    <citation type="submission" date="2015-09" db="EMBL/GenBank/DDBJ databases">
        <title>Draft genome sequence of Kouleothrix aurantiaca JCM 19913.</title>
        <authorList>
            <person name="Hemp J."/>
        </authorList>
    </citation>
    <scope>NUCLEOTIDE SEQUENCE [LARGE SCALE GENOMIC DNA]</scope>
    <source>
        <strain evidence="4 5">COM-B</strain>
    </source>
</reference>
<dbReference type="InterPro" id="IPR014729">
    <property type="entry name" value="Rossmann-like_a/b/a_fold"/>
</dbReference>
<gene>
    <name evidence="4" type="ORF">SE17_40765</name>
</gene>
<dbReference type="AlphaFoldDB" id="A0A0P9EUK9"/>
<dbReference type="PANTHER" id="PTHR46509">
    <property type="entry name" value="PHOSPHOADENOSINE PHOSPHOSULFATE REDUCTASE"/>
    <property type="match status" value="1"/>
</dbReference>
<dbReference type="InterPro" id="IPR002500">
    <property type="entry name" value="PAPS_reduct_dom"/>
</dbReference>
<dbReference type="EMBL" id="LJCR01003089">
    <property type="protein sequence ID" value="KPV47940.1"/>
    <property type="molecule type" value="Genomic_DNA"/>
</dbReference>
<evidence type="ECO:0000259" key="3">
    <source>
        <dbReference type="Pfam" id="PF01507"/>
    </source>
</evidence>
<dbReference type="PATRIC" id="fig|186479.3.peg.6452"/>
<evidence type="ECO:0000313" key="5">
    <source>
        <dbReference type="Proteomes" id="UP000050509"/>
    </source>
</evidence>
<keyword evidence="5" id="KW-1185">Reference proteome</keyword>
<dbReference type="GO" id="GO:0005737">
    <property type="term" value="C:cytoplasm"/>
    <property type="evidence" value="ECO:0007669"/>
    <property type="project" value="TreeGrafter"/>
</dbReference>
<evidence type="ECO:0000256" key="1">
    <source>
        <dbReference type="ARBA" id="ARBA00009732"/>
    </source>
</evidence>